<dbReference type="PANTHER" id="PTHR47481:SF31">
    <property type="entry name" value="OS01G0873500 PROTEIN"/>
    <property type="match status" value="1"/>
</dbReference>
<dbReference type="PROSITE" id="PS50994">
    <property type="entry name" value="INTEGRASE"/>
    <property type="match status" value="1"/>
</dbReference>
<dbReference type="InterPro" id="IPR043502">
    <property type="entry name" value="DNA/RNA_pol_sf"/>
</dbReference>
<name>A0A5N5GYD8_9ROSA</name>
<dbReference type="CDD" id="cd09272">
    <property type="entry name" value="RNase_HI_RT_Ty1"/>
    <property type="match status" value="1"/>
</dbReference>
<sequence>MVPIKLQRSNYLPWRALFAPILQRYKLLGLVEGTEPCPPPFLQDQTINPAFEIWYEKDQNLLIWLNSTLSEDVIPFTVGVSSARDLWIKLEQRFGGVSDAHIHQLRSRLQAIQKGAQSMADYLQQLKEISDSLSAAAIDCFDRMNPDIYGKIPPAKLAAMCAHYNSKSSPSWLLDSGATSHITNDIANISSPTPYTGEDKVYVGDGNDSGGEFTSLQFKAFLHTHGIVQQLSCPHTPEQNGCVERKHRHLVETARTLLVESSPVTIRLLLSFAVQFNWSLKQLDISNAFLHGDLKENVFMVQPPGFQDPSKPTHVCKLRKSLYGLKQAPRACWSAKKQSTVARSSTEAEYRSLAHTAAEVTWICKVLKDFGFPLSHKPTIWCDNISTLSLASNPVFHARTKHIEIDYHYIRELVLANLVEVKYVCSQDQIADIHTKALSKNRF</sequence>
<reference evidence="2 3" key="3">
    <citation type="submission" date="2019-11" db="EMBL/GenBank/DDBJ databases">
        <title>A de novo genome assembly of a pear dwarfing rootstock.</title>
        <authorList>
            <person name="Wang F."/>
            <person name="Wang J."/>
            <person name="Li S."/>
            <person name="Zhang Y."/>
            <person name="Fang M."/>
            <person name="Ma L."/>
            <person name="Zhao Y."/>
            <person name="Jiang S."/>
        </authorList>
    </citation>
    <scope>NUCLEOTIDE SEQUENCE [LARGE SCALE GENOMIC DNA]</scope>
    <source>
        <strain evidence="2">S2</strain>
        <tissue evidence="2">Leaf</tissue>
    </source>
</reference>
<dbReference type="AlphaFoldDB" id="A0A5N5GYD8"/>
<dbReference type="InterPro" id="IPR001584">
    <property type="entry name" value="Integrase_cat-core"/>
</dbReference>
<protein>
    <recommendedName>
        <fullName evidence="1">Integrase catalytic domain-containing protein</fullName>
    </recommendedName>
</protein>
<gene>
    <name evidence="2" type="ORF">D8674_022362</name>
</gene>
<dbReference type="Pfam" id="PF14223">
    <property type="entry name" value="Retrotran_gag_2"/>
    <property type="match status" value="1"/>
</dbReference>
<evidence type="ECO:0000313" key="2">
    <source>
        <dbReference type="EMBL" id="KAB2615774.1"/>
    </source>
</evidence>
<dbReference type="PANTHER" id="PTHR47481">
    <property type="match status" value="1"/>
</dbReference>
<dbReference type="InterPro" id="IPR013103">
    <property type="entry name" value="RVT_2"/>
</dbReference>
<dbReference type="SUPFAM" id="SSF53098">
    <property type="entry name" value="Ribonuclease H-like"/>
    <property type="match status" value="1"/>
</dbReference>
<feature type="domain" description="Integrase catalytic" evidence="1">
    <location>
        <begin position="208"/>
        <end position="303"/>
    </location>
</feature>
<dbReference type="SUPFAM" id="SSF56672">
    <property type="entry name" value="DNA/RNA polymerases"/>
    <property type="match status" value="1"/>
</dbReference>
<organism evidence="2 3">
    <name type="scientific">Pyrus ussuriensis x Pyrus communis</name>
    <dbReference type="NCBI Taxonomy" id="2448454"/>
    <lineage>
        <taxon>Eukaryota</taxon>
        <taxon>Viridiplantae</taxon>
        <taxon>Streptophyta</taxon>
        <taxon>Embryophyta</taxon>
        <taxon>Tracheophyta</taxon>
        <taxon>Spermatophyta</taxon>
        <taxon>Magnoliopsida</taxon>
        <taxon>eudicotyledons</taxon>
        <taxon>Gunneridae</taxon>
        <taxon>Pentapetalae</taxon>
        <taxon>rosids</taxon>
        <taxon>fabids</taxon>
        <taxon>Rosales</taxon>
        <taxon>Rosaceae</taxon>
        <taxon>Amygdaloideae</taxon>
        <taxon>Maleae</taxon>
        <taxon>Pyrus</taxon>
    </lineage>
</organism>
<dbReference type="Pfam" id="PF07727">
    <property type="entry name" value="RVT_2"/>
    <property type="match status" value="1"/>
</dbReference>
<keyword evidence="3" id="KW-1185">Reference proteome</keyword>
<reference evidence="2 3" key="1">
    <citation type="submission" date="2019-09" db="EMBL/GenBank/DDBJ databases">
        <authorList>
            <person name="Ou C."/>
        </authorList>
    </citation>
    <scope>NUCLEOTIDE SEQUENCE [LARGE SCALE GENOMIC DNA]</scope>
    <source>
        <strain evidence="2">S2</strain>
        <tissue evidence="2">Leaf</tissue>
    </source>
</reference>
<dbReference type="GO" id="GO:0015074">
    <property type="term" value="P:DNA integration"/>
    <property type="evidence" value="ECO:0007669"/>
    <property type="project" value="InterPro"/>
</dbReference>
<dbReference type="Proteomes" id="UP000327157">
    <property type="component" value="Chromosome 3"/>
</dbReference>
<comment type="caution">
    <text evidence="2">The sequence shown here is derived from an EMBL/GenBank/DDBJ whole genome shotgun (WGS) entry which is preliminary data.</text>
</comment>
<proteinExistence type="predicted"/>
<dbReference type="InterPro" id="IPR012337">
    <property type="entry name" value="RNaseH-like_sf"/>
</dbReference>
<dbReference type="EMBL" id="SMOL01000402">
    <property type="protein sequence ID" value="KAB2615774.1"/>
    <property type="molecule type" value="Genomic_DNA"/>
</dbReference>
<dbReference type="Gene3D" id="3.30.420.10">
    <property type="entry name" value="Ribonuclease H-like superfamily/Ribonuclease H"/>
    <property type="match status" value="1"/>
</dbReference>
<reference evidence="3" key="2">
    <citation type="submission" date="2019-10" db="EMBL/GenBank/DDBJ databases">
        <title>A de novo genome assembly of a pear dwarfing rootstock.</title>
        <authorList>
            <person name="Wang F."/>
            <person name="Wang J."/>
            <person name="Li S."/>
            <person name="Zhang Y."/>
            <person name="Fang M."/>
            <person name="Ma L."/>
            <person name="Zhao Y."/>
            <person name="Jiang S."/>
        </authorList>
    </citation>
    <scope>NUCLEOTIDE SEQUENCE [LARGE SCALE GENOMIC DNA]</scope>
</reference>
<evidence type="ECO:0000313" key="3">
    <source>
        <dbReference type="Proteomes" id="UP000327157"/>
    </source>
</evidence>
<dbReference type="InterPro" id="IPR036397">
    <property type="entry name" value="RNaseH_sf"/>
</dbReference>
<accession>A0A5N5GYD8</accession>
<evidence type="ECO:0000259" key="1">
    <source>
        <dbReference type="PROSITE" id="PS50994"/>
    </source>
</evidence>
<dbReference type="GO" id="GO:0003676">
    <property type="term" value="F:nucleic acid binding"/>
    <property type="evidence" value="ECO:0007669"/>
    <property type="project" value="InterPro"/>
</dbReference>
<dbReference type="OrthoDB" id="414945at2759"/>